<comment type="similarity">
    <text evidence="13">Belongs to the RING-type zinc finger family. ATL subfamily.</text>
</comment>
<dbReference type="SUPFAM" id="SSF57850">
    <property type="entry name" value="RING/U-box"/>
    <property type="match status" value="1"/>
</dbReference>
<dbReference type="UniPathway" id="UPA00143"/>
<evidence type="ECO:0000256" key="11">
    <source>
        <dbReference type="ARBA" id="ARBA00022989"/>
    </source>
</evidence>
<dbReference type="CDD" id="cd16461">
    <property type="entry name" value="RING-H2_EL5-like"/>
    <property type="match status" value="1"/>
</dbReference>
<evidence type="ECO:0000256" key="2">
    <source>
        <dbReference type="ARBA" id="ARBA00004167"/>
    </source>
</evidence>
<evidence type="ECO:0000256" key="12">
    <source>
        <dbReference type="ARBA" id="ARBA00023136"/>
    </source>
</evidence>
<dbReference type="GO" id="GO:0061630">
    <property type="term" value="F:ubiquitin protein ligase activity"/>
    <property type="evidence" value="ECO:0007669"/>
    <property type="project" value="UniProtKB-EC"/>
</dbReference>
<dbReference type="FunFam" id="3.30.40.10:FF:000187">
    <property type="entry name" value="E3 ubiquitin-protein ligase ATL6"/>
    <property type="match status" value="1"/>
</dbReference>
<evidence type="ECO:0000256" key="6">
    <source>
        <dbReference type="ARBA" id="ARBA00022692"/>
    </source>
</evidence>
<dbReference type="GO" id="GO:0016020">
    <property type="term" value="C:membrane"/>
    <property type="evidence" value="ECO:0007669"/>
    <property type="project" value="UniProtKB-SubCell"/>
</dbReference>
<evidence type="ECO:0000256" key="7">
    <source>
        <dbReference type="ARBA" id="ARBA00022723"/>
    </source>
</evidence>
<dbReference type="PROSITE" id="PS50089">
    <property type="entry name" value="ZF_RING_2"/>
    <property type="match status" value="1"/>
</dbReference>
<evidence type="ECO:0000256" key="4">
    <source>
        <dbReference type="ARBA" id="ARBA00012483"/>
    </source>
</evidence>
<sequence>MSSSMLIPLVAVICIGFLLLCYFRLLDQICFSPNRVGVVSRQHLDDANADVSPQFHSYGLESSIIQSLPIAQFKKKNEAEEGEIKNDFSCAICLGEFEEGEWLRHLPICAHAFHIGCIDTWLQAHSNCPLCRSCVHHLGIHQEYSVYMSSLLETLTREDFFQERATHYQNLRTQILRSAALVHD</sequence>
<protein>
    <recommendedName>
        <fullName evidence="4">RING-type E3 ubiquitin transferase</fullName>
        <ecNumber evidence="4">2.3.2.27</ecNumber>
    </recommendedName>
</protein>
<evidence type="ECO:0000256" key="14">
    <source>
        <dbReference type="PROSITE-ProRule" id="PRU00175"/>
    </source>
</evidence>
<dbReference type="EMBL" id="JAAARO010000022">
    <property type="protein sequence ID" value="KAF5727402.1"/>
    <property type="molecule type" value="Genomic_DNA"/>
</dbReference>
<comment type="catalytic activity">
    <reaction evidence="1">
        <text>S-ubiquitinyl-[E2 ubiquitin-conjugating enzyme]-L-cysteine + [acceptor protein]-L-lysine = [E2 ubiquitin-conjugating enzyme]-L-cysteine + N(6)-ubiquitinyl-[acceptor protein]-L-lysine.</text>
        <dbReference type="EC" id="2.3.2.27"/>
    </reaction>
</comment>
<dbReference type="Gene3D" id="3.30.40.10">
    <property type="entry name" value="Zinc/RING finger domain, C3HC4 (zinc finger)"/>
    <property type="match status" value="1"/>
</dbReference>
<evidence type="ECO:0000256" key="5">
    <source>
        <dbReference type="ARBA" id="ARBA00022679"/>
    </source>
</evidence>
<keyword evidence="7" id="KW-0479">Metal-binding</keyword>
<dbReference type="InterPro" id="IPR001841">
    <property type="entry name" value="Znf_RING"/>
</dbReference>
<dbReference type="SMART" id="SM00184">
    <property type="entry name" value="RING"/>
    <property type="match status" value="1"/>
</dbReference>
<evidence type="ECO:0000256" key="3">
    <source>
        <dbReference type="ARBA" id="ARBA00004906"/>
    </source>
</evidence>
<evidence type="ECO:0000256" key="15">
    <source>
        <dbReference type="SAM" id="Phobius"/>
    </source>
</evidence>
<organism evidence="17 18">
    <name type="scientific">Tripterygium wilfordii</name>
    <name type="common">Thunder God vine</name>
    <dbReference type="NCBI Taxonomy" id="458696"/>
    <lineage>
        <taxon>Eukaryota</taxon>
        <taxon>Viridiplantae</taxon>
        <taxon>Streptophyta</taxon>
        <taxon>Embryophyta</taxon>
        <taxon>Tracheophyta</taxon>
        <taxon>Spermatophyta</taxon>
        <taxon>Magnoliopsida</taxon>
        <taxon>eudicotyledons</taxon>
        <taxon>Gunneridae</taxon>
        <taxon>Pentapetalae</taxon>
        <taxon>rosids</taxon>
        <taxon>fabids</taxon>
        <taxon>Celastrales</taxon>
        <taxon>Celastraceae</taxon>
        <taxon>Tripterygium</taxon>
    </lineage>
</organism>
<comment type="subcellular location">
    <subcellularLocation>
        <location evidence="2">Membrane</location>
        <topology evidence="2">Single-pass membrane protein</topology>
    </subcellularLocation>
</comment>
<evidence type="ECO:0000256" key="9">
    <source>
        <dbReference type="ARBA" id="ARBA00022786"/>
    </source>
</evidence>
<dbReference type="OrthoDB" id="9984778at2759"/>
<dbReference type="EC" id="2.3.2.27" evidence="4"/>
<dbReference type="Pfam" id="PF13639">
    <property type="entry name" value="zf-RING_2"/>
    <property type="match status" value="1"/>
</dbReference>
<reference evidence="17 18" key="1">
    <citation type="journal article" date="2020" name="Nat. Commun.">
        <title>Genome of Tripterygium wilfordii and identification of cytochrome P450 involved in triptolide biosynthesis.</title>
        <authorList>
            <person name="Tu L."/>
            <person name="Su P."/>
            <person name="Zhang Z."/>
            <person name="Gao L."/>
            <person name="Wang J."/>
            <person name="Hu T."/>
            <person name="Zhou J."/>
            <person name="Zhang Y."/>
            <person name="Zhao Y."/>
            <person name="Liu Y."/>
            <person name="Song Y."/>
            <person name="Tong Y."/>
            <person name="Lu Y."/>
            <person name="Yang J."/>
            <person name="Xu C."/>
            <person name="Jia M."/>
            <person name="Peters R.J."/>
            <person name="Huang L."/>
            <person name="Gao W."/>
        </authorList>
    </citation>
    <scope>NUCLEOTIDE SEQUENCE [LARGE SCALE GENOMIC DNA]</scope>
    <source>
        <strain evidence="18">cv. XIE 37</strain>
        <tissue evidence="17">Leaf</tissue>
    </source>
</reference>
<evidence type="ECO:0000313" key="18">
    <source>
        <dbReference type="Proteomes" id="UP000593562"/>
    </source>
</evidence>
<feature type="transmembrane region" description="Helical" evidence="15">
    <location>
        <begin position="6"/>
        <end position="25"/>
    </location>
</feature>
<dbReference type="GO" id="GO:0016567">
    <property type="term" value="P:protein ubiquitination"/>
    <property type="evidence" value="ECO:0007669"/>
    <property type="project" value="UniProtKB-UniPathway"/>
</dbReference>
<evidence type="ECO:0000256" key="10">
    <source>
        <dbReference type="ARBA" id="ARBA00022833"/>
    </source>
</evidence>
<comment type="pathway">
    <text evidence="3">Protein modification; protein ubiquitination.</text>
</comment>
<evidence type="ECO:0000256" key="1">
    <source>
        <dbReference type="ARBA" id="ARBA00000900"/>
    </source>
</evidence>
<evidence type="ECO:0000256" key="8">
    <source>
        <dbReference type="ARBA" id="ARBA00022771"/>
    </source>
</evidence>
<name>A0A7J7BZX3_TRIWF</name>
<dbReference type="InterPro" id="IPR013083">
    <property type="entry name" value="Znf_RING/FYVE/PHD"/>
</dbReference>
<accession>A0A7J7BZX3</accession>
<dbReference type="PANTHER" id="PTHR46913">
    <property type="entry name" value="RING-H2 FINGER PROTEIN ATL16"/>
    <property type="match status" value="1"/>
</dbReference>
<keyword evidence="11 15" id="KW-1133">Transmembrane helix</keyword>
<evidence type="ECO:0000256" key="13">
    <source>
        <dbReference type="ARBA" id="ARBA00024209"/>
    </source>
</evidence>
<dbReference type="PANTHER" id="PTHR46913:SF1">
    <property type="entry name" value="RING-H2 FINGER PROTEIN ATL16"/>
    <property type="match status" value="1"/>
</dbReference>
<evidence type="ECO:0000259" key="16">
    <source>
        <dbReference type="PROSITE" id="PS50089"/>
    </source>
</evidence>
<keyword evidence="6 15" id="KW-0812">Transmembrane</keyword>
<keyword evidence="9" id="KW-0833">Ubl conjugation pathway</keyword>
<proteinExistence type="inferred from homology"/>
<evidence type="ECO:0000313" key="17">
    <source>
        <dbReference type="EMBL" id="KAF5727402.1"/>
    </source>
</evidence>
<feature type="domain" description="RING-type" evidence="16">
    <location>
        <begin position="90"/>
        <end position="132"/>
    </location>
</feature>
<dbReference type="AlphaFoldDB" id="A0A7J7BZX3"/>
<keyword evidence="8 14" id="KW-0863">Zinc-finger</keyword>
<comment type="caution">
    <text evidence="17">The sequence shown here is derived from an EMBL/GenBank/DDBJ whole genome shotgun (WGS) entry which is preliminary data.</text>
</comment>
<gene>
    <name evidence="17" type="ORF">HS088_TW22G01095</name>
</gene>
<dbReference type="GO" id="GO:0008270">
    <property type="term" value="F:zinc ion binding"/>
    <property type="evidence" value="ECO:0007669"/>
    <property type="project" value="UniProtKB-KW"/>
</dbReference>
<dbReference type="InParanoid" id="A0A7J7BZX3"/>
<dbReference type="InterPro" id="IPR044600">
    <property type="entry name" value="ATL1/ATL16-like"/>
</dbReference>
<keyword evidence="10" id="KW-0862">Zinc</keyword>
<dbReference type="Proteomes" id="UP000593562">
    <property type="component" value="Unassembled WGS sequence"/>
</dbReference>
<keyword evidence="5" id="KW-0808">Transferase</keyword>
<keyword evidence="18" id="KW-1185">Reference proteome</keyword>
<keyword evidence="12 15" id="KW-0472">Membrane</keyword>